<proteinExistence type="predicted"/>
<evidence type="ECO:0008006" key="3">
    <source>
        <dbReference type="Google" id="ProtNLM"/>
    </source>
</evidence>
<dbReference type="Proteomes" id="UP001597045">
    <property type="component" value="Unassembled WGS sequence"/>
</dbReference>
<sequence>MDGYGLSIDELRTVCHRVAADVDDISRQADEVRHSEVLASDFGTGTDVGASYVRVTHGPLADSLRSFSAASEDVISKLYATFARYQHADENARSAFRPML</sequence>
<keyword evidence="2" id="KW-1185">Reference proteome</keyword>
<evidence type="ECO:0000313" key="2">
    <source>
        <dbReference type="Proteomes" id="UP001597045"/>
    </source>
</evidence>
<gene>
    <name evidence="1" type="ORF">ACFQ1S_09510</name>
</gene>
<reference evidence="2" key="1">
    <citation type="journal article" date="2019" name="Int. J. Syst. Evol. Microbiol.">
        <title>The Global Catalogue of Microorganisms (GCM) 10K type strain sequencing project: providing services to taxonomists for standard genome sequencing and annotation.</title>
        <authorList>
            <consortium name="The Broad Institute Genomics Platform"/>
            <consortium name="The Broad Institute Genome Sequencing Center for Infectious Disease"/>
            <person name="Wu L."/>
            <person name="Ma J."/>
        </authorList>
    </citation>
    <scope>NUCLEOTIDE SEQUENCE [LARGE SCALE GENOMIC DNA]</scope>
    <source>
        <strain evidence="2">JCM 31486</strain>
    </source>
</reference>
<comment type="caution">
    <text evidence="1">The sequence shown here is derived from an EMBL/GenBank/DDBJ whole genome shotgun (WGS) entry which is preliminary data.</text>
</comment>
<name>A0ABW3M4Z2_9PSEU</name>
<dbReference type="EMBL" id="JBHTIS010000408">
    <property type="protein sequence ID" value="MFD1045780.1"/>
    <property type="molecule type" value="Genomic_DNA"/>
</dbReference>
<evidence type="ECO:0000313" key="1">
    <source>
        <dbReference type="EMBL" id="MFD1045780.1"/>
    </source>
</evidence>
<accession>A0ABW3M4Z2</accession>
<organism evidence="1 2">
    <name type="scientific">Kibdelosporangium lantanae</name>
    <dbReference type="NCBI Taxonomy" id="1497396"/>
    <lineage>
        <taxon>Bacteria</taxon>
        <taxon>Bacillati</taxon>
        <taxon>Actinomycetota</taxon>
        <taxon>Actinomycetes</taxon>
        <taxon>Pseudonocardiales</taxon>
        <taxon>Pseudonocardiaceae</taxon>
        <taxon>Kibdelosporangium</taxon>
    </lineage>
</organism>
<protein>
    <recommendedName>
        <fullName evidence="3">Excreted virulence factor EspC, type VII ESX diderm</fullName>
    </recommendedName>
</protein>